<feature type="chain" id="PRO_5034239927" evidence="1">
    <location>
        <begin position="27"/>
        <end position="170"/>
    </location>
</feature>
<organism evidence="2 3">
    <name type="scientific">Heterodermia speciosa</name>
    <dbReference type="NCBI Taxonomy" id="116794"/>
    <lineage>
        <taxon>Eukaryota</taxon>
        <taxon>Fungi</taxon>
        <taxon>Dikarya</taxon>
        <taxon>Ascomycota</taxon>
        <taxon>Pezizomycotina</taxon>
        <taxon>Lecanoromycetes</taxon>
        <taxon>OSLEUM clade</taxon>
        <taxon>Lecanoromycetidae</taxon>
        <taxon>Caliciales</taxon>
        <taxon>Physciaceae</taxon>
        <taxon>Heterodermia</taxon>
    </lineage>
</organism>
<evidence type="ECO:0000313" key="3">
    <source>
        <dbReference type="Proteomes" id="UP000664521"/>
    </source>
</evidence>
<feature type="signal peptide" evidence="1">
    <location>
        <begin position="1"/>
        <end position="26"/>
    </location>
</feature>
<dbReference type="EMBL" id="CAJPDS010000042">
    <property type="protein sequence ID" value="CAF9926680.1"/>
    <property type="molecule type" value="Genomic_DNA"/>
</dbReference>
<protein>
    <submittedName>
        <fullName evidence="2">Uncharacterized protein</fullName>
    </submittedName>
</protein>
<dbReference type="Proteomes" id="UP000664521">
    <property type="component" value="Unassembled WGS sequence"/>
</dbReference>
<evidence type="ECO:0000256" key="1">
    <source>
        <dbReference type="SAM" id="SignalP"/>
    </source>
</evidence>
<dbReference type="AlphaFoldDB" id="A0A8H3IMS1"/>
<dbReference type="OrthoDB" id="5322296at2759"/>
<accession>A0A8H3IMS1</accession>
<keyword evidence="1" id="KW-0732">Signal</keyword>
<proteinExistence type="predicted"/>
<name>A0A8H3IMS1_9LECA</name>
<sequence length="170" mass="18290">MLLTRSKQLASFVLLSLAVFTSPTFGEDIGCFVREVALRHPIAPTTFKTCYEIVKRLVHHDKAEAAMIFSRKPGAGFRVPENWVSGNCVFTIDMDSDTDEETLSFRELAVDAAAVMARCVMNPPHLGGTLLVGRRKSMNVTVFGYPKHGGRGPLSGFGDGGTGPANATTG</sequence>
<evidence type="ECO:0000313" key="2">
    <source>
        <dbReference type="EMBL" id="CAF9926680.1"/>
    </source>
</evidence>
<comment type="caution">
    <text evidence="2">The sequence shown here is derived from an EMBL/GenBank/DDBJ whole genome shotgun (WGS) entry which is preliminary data.</text>
</comment>
<keyword evidence="3" id="KW-1185">Reference proteome</keyword>
<reference evidence="2" key="1">
    <citation type="submission" date="2021-03" db="EMBL/GenBank/DDBJ databases">
        <authorList>
            <person name="Tagirdzhanova G."/>
        </authorList>
    </citation>
    <scope>NUCLEOTIDE SEQUENCE</scope>
</reference>
<gene>
    <name evidence="2" type="ORF">HETSPECPRED_006392</name>
</gene>